<dbReference type="Pfam" id="PF00561">
    <property type="entry name" value="Abhydrolase_1"/>
    <property type="match status" value="1"/>
</dbReference>
<sequence>MSQKLPYGLDHHGIRFRTVPTNGINLNVAEAGGGPLIFLLHGFPECWASWGPQIKFLVDRGYRVVAPEMRGYGDSDAPKDVAAYDTVELAADVIGLLDAYDQQQGVIIGHDWGCIVAWYTAWLHPERIKGVGGLSIPWFGRGQTDTLSALKRQMGNNYFYIIDFQNAAAHEALNRDIPLSLEKILTGQFDLLQQGGGDAGLLERITLPEKRPDYMPQDFLDYIVSRYQRHGFEPPLNWYRNFERTWQRTAAQKDNTITVPAMYLTGSKDWTHRYAESIGLDMHHQCSDLRLCAVTKAGHWIGQEMPEWVNDKIAEFLASIGH</sequence>
<protein>
    <submittedName>
        <fullName evidence="3">Pimeloyl-ACP methyl ester carboxylesterase</fullName>
    </submittedName>
</protein>
<gene>
    <name evidence="3" type="ORF">FHS09_001233</name>
</gene>
<dbReference type="PRINTS" id="PR00412">
    <property type="entry name" value="EPOXHYDRLASE"/>
</dbReference>
<feature type="domain" description="AB hydrolase-1" evidence="2">
    <location>
        <begin position="35"/>
        <end position="301"/>
    </location>
</feature>
<comment type="caution">
    <text evidence="3">The sequence shown here is derived from an EMBL/GenBank/DDBJ whole genome shotgun (WGS) entry which is preliminary data.</text>
</comment>
<keyword evidence="1" id="KW-0378">Hydrolase</keyword>
<dbReference type="InterPro" id="IPR000639">
    <property type="entry name" value="Epox_hydrolase-like"/>
</dbReference>
<dbReference type="GO" id="GO:0016787">
    <property type="term" value="F:hydrolase activity"/>
    <property type="evidence" value="ECO:0007669"/>
    <property type="project" value="UniProtKB-KW"/>
</dbReference>
<evidence type="ECO:0000256" key="1">
    <source>
        <dbReference type="ARBA" id="ARBA00022801"/>
    </source>
</evidence>
<dbReference type="Proteomes" id="UP000535937">
    <property type="component" value="Unassembled WGS sequence"/>
</dbReference>
<dbReference type="InterPro" id="IPR029058">
    <property type="entry name" value="AB_hydrolase_fold"/>
</dbReference>
<keyword evidence="4" id="KW-1185">Reference proteome</keyword>
<accession>A0A7W4Z846</accession>
<dbReference type="SUPFAM" id="SSF53474">
    <property type="entry name" value="alpha/beta-Hydrolases"/>
    <property type="match status" value="1"/>
</dbReference>
<dbReference type="InterPro" id="IPR000073">
    <property type="entry name" value="AB_hydrolase_1"/>
</dbReference>
<proteinExistence type="predicted"/>
<organism evidence="3 4">
    <name type="scientific">Microbulbifer rhizosphaerae</name>
    <dbReference type="NCBI Taxonomy" id="1562603"/>
    <lineage>
        <taxon>Bacteria</taxon>
        <taxon>Pseudomonadati</taxon>
        <taxon>Pseudomonadota</taxon>
        <taxon>Gammaproteobacteria</taxon>
        <taxon>Cellvibrionales</taxon>
        <taxon>Microbulbiferaceae</taxon>
        <taxon>Microbulbifer</taxon>
    </lineage>
</organism>
<dbReference type="AlphaFoldDB" id="A0A7W4Z846"/>
<evidence type="ECO:0000313" key="3">
    <source>
        <dbReference type="EMBL" id="MBB3060418.1"/>
    </source>
</evidence>
<dbReference type="RefSeq" id="WP_183457760.1">
    <property type="nucleotide sequence ID" value="NZ_JACHWZ010000004.1"/>
</dbReference>
<evidence type="ECO:0000313" key="4">
    <source>
        <dbReference type="Proteomes" id="UP000535937"/>
    </source>
</evidence>
<dbReference type="PANTHER" id="PTHR43329">
    <property type="entry name" value="EPOXIDE HYDROLASE"/>
    <property type="match status" value="1"/>
</dbReference>
<dbReference type="EMBL" id="JACHWZ010000004">
    <property type="protein sequence ID" value="MBB3060418.1"/>
    <property type="molecule type" value="Genomic_DNA"/>
</dbReference>
<reference evidence="3 4" key="1">
    <citation type="submission" date="2020-08" db="EMBL/GenBank/DDBJ databases">
        <title>Genomic Encyclopedia of Type Strains, Phase III (KMG-III): the genomes of soil and plant-associated and newly described type strains.</title>
        <authorList>
            <person name="Whitman W."/>
        </authorList>
    </citation>
    <scope>NUCLEOTIDE SEQUENCE [LARGE SCALE GENOMIC DNA]</scope>
    <source>
        <strain evidence="3 4">CECT 8799</strain>
    </source>
</reference>
<dbReference type="Gene3D" id="3.40.50.1820">
    <property type="entry name" value="alpha/beta hydrolase"/>
    <property type="match status" value="1"/>
</dbReference>
<name>A0A7W4Z846_9GAMM</name>
<evidence type="ECO:0000259" key="2">
    <source>
        <dbReference type="Pfam" id="PF00561"/>
    </source>
</evidence>